<dbReference type="InterPro" id="IPR008479">
    <property type="entry name" value="DUF760"/>
</dbReference>
<feature type="region of interest" description="Disordered" evidence="10">
    <location>
        <begin position="563"/>
        <end position="596"/>
    </location>
</feature>
<accession>A0AAP0CZN8</accession>
<dbReference type="GO" id="GO:0003677">
    <property type="term" value="F:DNA binding"/>
    <property type="evidence" value="ECO:0007669"/>
    <property type="project" value="UniProtKB-KW"/>
</dbReference>
<evidence type="ECO:0000256" key="5">
    <source>
        <dbReference type="ARBA" id="ARBA00023125"/>
    </source>
</evidence>
<feature type="compositionally biased region" description="Polar residues" evidence="10">
    <location>
        <begin position="272"/>
        <end position="293"/>
    </location>
</feature>
<dbReference type="InterPro" id="IPR036388">
    <property type="entry name" value="WH-like_DNA-bd_sf"/>
</dbReference>
<evidence type="ECO:0000256" key="1">
    <source>
        <dbReference type="ARBA" id="ARBA00004123"/>
    </source>
</evidence>
<dbReference type="Gene3D" id="1.10.10.10">
    <property type="entry name" value="Winged helix-like DNA-binding domain superfamily/Winged helix DNA-binding domain"/>
    <property type="match status" value="2"/>
</dbReference>
<dbReference type="Pfam" id="PF02319">
    <property type="entry name" value="WHD_E2F_TDP"/>
    <property type="match status" value="2"/>
</dbReference>
<keyword evidence="13" id="KW-1185">Reference proteome</keyword>
<keyword evidence="5 9" id="KW-0238">DNA-binding</keyword>
<dbReference type="PANTHER" id="PTHR33598:SF10">
    <property type="entry name" value="SEED MATURATION-LIKE PROTEIN"/>
    <property type="match status" value="1"/>
</dbReference>
<evidence type="ECO:0000256" key="8">
    <source>
        <dbReference type="ARBA" id="ARBA00023306"/>
    </source>
</evidence>
<comment type="subcellular location">
    <subcellularLocation>
        <location evidence="1 9">Nucleus</location>
    </subcellularLocation>
</comment>
<dbReference type="InterPro" id="IPR036390">
    <property type="entry name" value="WH_DNA-bd_sf"/>
</dbReference>
<keyword evidence="8" id="KW-0131">Cell cycle</keyword>
<organism evidence="12 13">
    <name type="scientific">Deinandra increscens subsp. villosa</name>
    <dbReference type="NCBI Taxonomy" id="3103831"/>
    <lineage>
        <taxon>Eukaryota</taxon>
        <taxon>Viridiplantae</taxon>
        <taxon>Streptophyta</taxon>
        <taxon>Embryophyta</taxon>
        <taxon>Tracheophyta</taxon>
        <taxon>Spermatophyta</taxon>
        <taxon>Magnoliopsida</taxon>
        <taxon>eudicotyledons</taxon>
        <taxon>Gunneridae</taxon>
        <taxon>Pentapetalae</taxon>
        <taxon>asterids</taxon>
        <taxon>campanulids</taxon>
        <taxon>Asterales</taxon>
        <taxon>Asteraceae</taxon>
        <taxon>Asteroideae</taxon>
        <taxon>Heliantheae alliance</taxon>
        <taxon>Madieae</taxon>
        <taxon>Madiinae</taxon>
        <taxon>Deinandra</taxon>
    </lineage>
</organism>
<feature type="region of interest" description="Disordered" evidence="10">
    <location>
        <begin position="270"/>
        <end position="294"/>
    </location>
</feature>
<feature type="compositionally biased region" description="Polar residues" evidence="10">
    <location>
        <begin position="50"/>
        <end position="59"/>
    </location>
</feature>
<reference evidence="12 13" key="1">
    <citation type="submission" date="2024-04" db="EMBL/GenBank/DDBJ databases">
        <title>The reference genome of an endangered Asteraceae, Deinandra increscens subsp. villosa, native to the Central Coast of California.</title>
        <authorList>
            <person name="Guilliams M."/>
            <person name="Hasenstab-Lehman K."/>
            <person name="Meyer R."/>
            <person name="Mcevoy S."/>
        </authorList>
    </citation>
    <scope>NUCLEOTIDE SEQUENCE [LARGE SCALE GENOMIC DNA]</scope>
    <source>
        <tissue evidence="12">Leaf</tissue>
    </source>
</reference>
<keyword evidence="3" id="KW-0678">Repressor</keyword>
<evidence type="ECO:0000313" key="13">
    <source>
        <dbReference type="Proteomes" id="UP001408789"/>
    </source>
</evidence>
<evidence type="ECO:0000313" key="12">
    <source>
        <dbReference type="EMBL" id="KAK9065061.1"/>
    </source>
</evidence>
<keyword evidence="4 9" id="KW-0805">Transcription regulation</keyword>
<protein>
    <recommendedName>
        <fullName evidence="11">E2F/DP family winged-helix DNA-binding domain-containing protein</fullName>
    </recommendedName>
</protein>
<evidence type="ECO:0000256" key="4">
    <source>
        <dbReference type="ARBA" id="ARBA00023015"/>
    </source>
</evidence>
<dbReference type="EMBL" id="JBCNJP010000017">
    <property type="protein sequence ID" value="KAK9065061.1"/>
    <property type="molecule type" value="Genomic_DNA"/>
</dbReference>
<keyword evidence="6 9" id="KW-0804">Transcription</keyword>
<evidence type="ECO:0000259" key="11">
    <source>
        <dbReference type="SMART" id="SM01372"/>
    </source>
</evidence>
<evidence type="ECO:0000256" key="10">
    <source>
        <dbReference type="SAM" id="MobiDB-lite"/>
    </source>
</evidence>
<dbReference type="FunFam" id="1.10.10.10:FF:000295">
    <property type="entry name" value="E2F transcription factor-like E2FE"/>
    <property type="match status" value="1"/>
</dbReference>
<sequence>MTQPYKLKQTLTGNKRSISSVIFFDDDKLIATSTADKTTTPGPPPMDLLSKNSSATNKESQTSHSPPTLTTSQPLPMTKPSAFGTIQKTKTRGSYASSRIQIPAPVPKFQIEKSPISTPDSAIDPAKPTQTPPIPHLFIDRAEFHEFPSMASLNDSETKNPPSSYSRKEKSLGVLCSNFLRLYNREGVESIGLDNAANQLGVERRRIYDIVNILESVGVLTKRAKNQYTWKGFSAIPHALEELRKQAINETPKVSQVCSSGTDVNRNDYLGLSNSNNSYTETHSQSSGSSNIENNRKEKSLGLLTQNFIKLFISSKAEVISLETAATALLGDVHDPTAMRTKVRRLYDIANVFSSMNLLEKMRHPESGKPSFRWLGPKTKSPTLDANKLKRRAFGTDLTNHDNSKSKQIDSVSDWSSKDVTVAMLNNIDHVKVEYNENVTTKQQPSTSRNSKEFVFGPFTPATTQKVGISGNKKLKQAQDWENLADTFRPQYCNKDLGDLFGHYVEAWKSWCGEAEEKKQAPKVIALSRYLHAKTRATEPQNEDRELRLRHLWRQLPLGLSCSPDSPTSHSYTTNHRRPPTTSSLRPSPPSFSAITKKRQAPVATVCCIISGVDGGGVSDDFVSTRRSVSFDREFSVIANMLKKIEPLDTSVISKGVSDSAKDSMKQTISTMLGLLPSDQFSVMVRVSKRPLDRLLSSSLITGYTLWNAEYRIMLMRNFEISHSNDSKRLNSEESERLSLQSCLSDLDPEALKYIQQLESELSTAKKELHARKQENMQIEDTRESDNDLLKYLRSLDPDMVNELSRPSSSEVEEVIRELVQWTSRDYLAKLLFWCMLLGHHLRGLENRLHLSCAVGLL</sequence>
<dbReference type="SUPFAM" id="SSF46785">
    <property type="entry name" value="Winged helix' DNA-binding domain"/>
    <property type="match status" value="2"/>
</dbReference>
<feature type="region of interest" description="Disordered" evidence="10">
    <location>
        <begin position="34"/>
        <end position="97"/>
    </location>
</feature>
<keyword evidence="7 9" id="KW-0539">Nucleus</keyword>
<dbReference type="FunFam" id="1.10.10.10:FF:000073">
    <property type="entry name" value="E2F transcription factor 8"/>
    <property type="match status" value="1"/>
</dbReference>
<dbReference type="InterPro" id="IPR003316">
    <property type="entry name" value="E2F_WHTH_DNA-bd_dom"/>
</dbReference>
<feature type="compositionally biased region" description="Polar residues" evidence="10">
    <location>
        <begin position="563"/>
        <end position="574"/>
    </location>
</feature>
<evidence type="ECO:0000256" key="9">
    <source>
        <dbReference type="RuleBase" id="RU003796"/>
    </source>
</evidence>
<feature type="compositionally biased region" description="Polar residues" evidence="10">
    <location>
        <begin position="84"/>
        <end position="97"/>
    </location>
</feature>
<evidence type="ECO:0000256" key="6">
    <source>
        <dbReference type="ARBA" id="ARBA00023163"/>
    </source>
</evidence>
<dbReference type="SMART" id="SM01372">
    <property type="entry name" value="E2F_TDP"/>
    <property type="match status" value="2"/>
</dbReference>
<feature type="domain" description="E2F/DP family winged-helix DNA-binding" evidence="11">
    <location>
        <begin position="296"/>
        <end position="376"/>
    </location>
</feature>
<dbReference type="AlphaFoldDB" id="A0AAP0CZN8"/>
<dbReference type="GO" id="GO:0006355">
    <property type="term" value="P:regulation of DNA-templated transcription"/>
    <property type="evidence" value="ECO:0007669"/>
    <property type="project" value="InterPro"/>
</dbReference>
<name>A0AAP0CZN8_9ASTR</name>
<evidence type="ECO:0000256" key="7">
    <source>
        <dbReference type="ARBA" id="ARBA00023242"/>
    </source>
</evidence>
<dbReference type="GO" id="GO:0005667">
    <property type="term" value="C:transcription regulator complex"/>
    <property type="evidence" value="ECO:0007669"/>
    <property type="project" value="InterPro"/>
</dbReference>
<gene>
    <name evidence="12" type="ORF">SSX86_016444</name>
</gene>
<dbReference type="Proteomes" id="UP001408789">
    <property type="component" value="Unassembled WGS sequence"/>
</dbReference>
<comment type="similarity">
    <text evidence="2 9">Belongs to the E2F/DP family.</text>
</comment>
<feature type="domain" description="E2F/DP family winged-helix DNA-binding" evidence="11">
    <location>
        <begin position="167"/>
        <end position="232"/>
    </location>
</feature>
<evidence type="ECO:0000256" key="3">
    <source>
        <dbReference type="ARBA" id="ARBA00022491"/>
    </source>
</evidence>
<dbReference type="Pfam" id="PF05542">
    <property type="entry name" value="DUF760"/>
    <property type="match status" value="2"/>
</dbReference>
<feature type="compositionally biased region" description="Low complexity" evidence="10">
    <location>
        <begin position="60"/>
        <end position="76"/>
    </location>
</feature>
<dbReference type="GO" id="GO:0005634">
    <property type="term" value="C:nucleus"/>
    <property type="evidence" value="ECO:0007669"/>
    <property type="project" value="UniProtKB-SubCell"/>
</dbReference>
<comment type="caution">
    <text evidence="12">The sequence shown here is derived from an EMBL/GenBank/DDBJ whole genome shotgun (WGS) entry which is preliminary data.</text>
</comment>
<evidence type="ECO:0000256" key="2">
    <source>
        <dbReference type="ARBA" id="ARBA00010940"/>
    </source>
</evidence>
<proteinExistence type="inferred from homology"/>
<dbReference type="PANTHER" id="PTHR33598">
    <property type="entry name" value="OS02G0833400 PROTEIN"/>
    <property type="match status" value="1"/>
</dbReference>